<comment type="caution">
    <text evidence="1">The sequence shown here is derived from an EMBL/GenBank/DDBJ whole genome shotgun (WGS) entry which is preliminary data.</text>
</comment>
<gene>
    <name evidence="1" type="ORF">BJ138DRAFT_1212891</name>
</gene>
<sequence length="629" mass="70544">MISSSMQTVDITPTLLDSMPSGLFSRNVNRGITPMKPRKYPALKSRNALKQITLNTSSSESEKDRLSSNPSLIEFSDILSPSETNSSHTSFSHALSSSENSPHGGFLGVDLVSELKAMETSSIEKVVDGRGAIKRRSLEWISNHCDTLEGYARGAGVHPGMRRVLEFQTHTNIIRDMKIYKSLAMYTFLHLTLCLKDQERVIILSNHVEEWKNWDIIQCLTKHHNIQTKLLSLLETKEQYPLCQSHVEKIDGPKLSELDALVMGHQLASVLDDTDPNDLTHKHIFHLLGEEAQSVLNLLNELLEKSILDGDLSSLFAHALVKLSKRSKQYPASLVLGDVNIDSNSACIASRLSDVYTGTTKGYQIAVKKMRPYYGTPDAEPDKLLTTCAREGAIWNRLSHQNLLPFYGVFYLGSDFGRVSFISPWMENGHINQYLESHPDTNRDPLSVSECHPWRLETAQHSRASSGTACIADFGLSEAIDPLRRLATSTQGPSHGGTVPYQAPESLLNDGPVTMAGDIYAFACMLCEIYSGKRPFHGRSITGVIADLQARRRPSRPVQVNDAMWALIQACWHEDPARRPSASDILHRLRAFIVIDDNRQQHQWDESFRMQMRRRYPLTDHPLSFRSAS</sequence>
<reference evidence="1" key="1">
    <citation type="journal article" date="2021" name="New Phytol.">
        <title>Evolutionary innovations through gain and loss of genes in the ectomycorrhizal Boletales.</title>
        <authorList>
            <person name="Wu G."/>
            <person name="Miyauchi S."/>
            <person name="Morin E."/>
            <person name="Kuo A."/>
            <person name="Drula E."/>
            <person name="Varga T."/>
            <person name="Kohler A."/>
            <person name="Feng B."/>
            <person name="Cao Y."/>
            <person name="Lipzen A."/>
            <person name="Daum C."/>
            <person name="Hundley H."/>
            <person name="Pangilinan J."/>
            <person name="Johnson J."/>
            <person name="Barry K."/>
            <person name="LaButti K."/>
            <person name="Ng V."/>
            <person name="Ahrendt S."/>
            <person name="Min B."/>
            <person name="Choi I.G."/>
            <person name="Park H."/>
            <person name="Plett J.M."/>
            <person name="Magnuson J."/>
            <person name="Spatafora J.W."/>
            <person name="Nagy L.G."/>
            <person name="Henrissat B."/>
            <person name="Grigoriev I.V."/>
            <person name="Yang Z.L."/>
            <person name="Xu J."/>
            <person name="Martin F.M."/>
        </authorList>
    </citation>
    <scope>NUCLEOTIDE SEQUENCE</scope>
    <source>
        <strain evidence="1">ATCC 28755</strain>
    </source>
</reference>
<dbReference type="Proteomes" id="UP000790377">
    <property type="component" value="Unassembled WGS sequence"/>
</dbReference>
<accession>A0ACB8A325</accession>
<keyword evidence="2" id="KW-1185">Reference proteome</keyword>
<evidence type="ECO:0000313" key="2">
    <source>
        <dbReference type="Proteomes" id="UP000790377"/>
    </source>
</evidence>
<organism evidence="1 2">
    <name type="scientific">Hygrophoropsis aurantiaca</name>
    <dbReference type="NCBI Taxonomy" id="72124"/>
    <lineage>
        <taxon>Eukaryota</taxon>
        <taxon>Fungi</taxon>
        <taxon>Dikarya</taxon>
        <taxon>Basidiomycota</taxon>
        <taxon>Agaricomycotina</taxon>
        <taxon>Agaricomycetes</taxon>
        <taxon>Agaricomycetidae</taxon>
        <taxon>Boletales</taxon>
        <taxon>Coniophorineae</taxon>
        <taxon>Hygrophoropsidaceae</taxon>
        <taxon>Hygrophoropsis</taxon>
    </lineage>
</organism>
<protein>
    <submittedName>
        <fullName evidence="1">Kinase-like domain-containing protein</fullName>
    </submittedName>
</protein>
<evidence type="ECO:0000313" key="1">
    <source>
        <dbReference type="EMBL" id="KAH7907556.1"/>
    </source>
</evidence>
<proteinExistence type="predicted"/>
<name>A0ACB8A325_9AGAM</name>
<dbReference type="EMBL" id="MU267893">
    <property type="protein sequence ID" value="KAH7907556.1"/>
    <property type="molecule type" value="Genomic_DNA"/>
</dbReference>